<feature type="region of interest" description="Disordered" evidence="14">
    <location>
        <begin position="21"/>
        <end position="42"/>
    </location>
</feature>
<keyword evidence="6" id="KW-0677">Repeat</keyword>
<evidence type="ECO:0000256" key="4">
    <source>
        <dbReference type="ARBA" id="ARBA00022525"/>
    </source>
</evidence>
<keyword evidence="7 13" id="KW-0378">Hydrolase</keyword>
<accession>A0ABQ0CV62</accession>
<reference evidence="17" key="1">
    <citation type="submission" date="2024-06" db="EMBL/GenBank/DDBJ databases">
        <title>Draft Genome Sequences of Epichloe bromicola Strains Isolated from Elymus ciliaris.</title>
        <authorList>
            <consortium name="Epichloe bromicola genome sequencing consortium"/>
            <person name="Miura A."/>
            <person name="Imano S."/>
            <person name="Ashida A."/>
            <person name="Sato I."/>
            <person name="Chiba S."/>
            <person name="Tanaka A."/>
            <person name="Camagna M."/>
            <person name="Takemoto D."/>
        </authorList>
    </citation>
    <scope>NUCLEOTIDE SEQUENCE [LARGE SCALE GENOMIC DNA]</scope>
    <source>
        <strain evidence="17">DP</strain>
    </source>
</reference>
<name>A0ABQ0CV62_9HYPO</name>
<keyword evidence="4" id="KW-0964">Secreted</keyword>
<dbReference type="InterPro" id="IPR050434">
    <property type="entry name" value="Glycosyl_hydrlase_28"/>
</dbReference>
<dbReference type="PANTHER" id="PTHR31884:SF1">
    <property type="entry name" value="POLYGALACTURONASE"/>
    <property type="match status" value="1"/>
</dbReference>
<dbReference type="InterPro" id="IPR012334">
    <property type="entry name" value="Pectin_lyas_fold"/>
</dbReference>
<keyword evidence="17" id="KW-1185">Reference proteome</keyword>
<proteinExistence type="inferred from homology"/>
<dbReference type="Proteomes" id="UP001562357">
    <property type="component" value="Unassembled WGS sequence"/>
</dbReference>
<evidence type="ECO:0000256" key="1">
    <source>
        <dbReference type="ARBA" id="ARBA00004613"/>
    </source>
</evidence>
<evidence type="ECO:0000256" key="6">
    <source>
        <dbReference type="ARBA" id="ARBA00022737"/>
    </source>
</evidence>
<evidence type="ECO:0000256" key="11">
    <source>
        <dbReference type="ARBA" id="ARBA00034074"/>
    </source>
</evidence>
<dbReference type="EMBL" id="BAAFGZ010000270">
    <property type="protein sequence ID" value="GAB0137340.1"/>
    <property type="molecule type" value="Genomic_DNA"/>
</dbReference>
<dbReference type="SMART" id="SM00710">
    <property type="entry name" value="PbH1"/>
    <property type="match status" value="5"/>
</dbReference>
<feature type="signal peptide" evidence="15">
    <location>
        <begin position="1"/>
        <end position="18"/>
    </location>
</feature>
<evidence type="ECO:0000256" key="7">
    <source>
        <dbReference type="ARBA" id="ARBA00022801"/>
    </source>
</evidence>
<comment type="caution">
    <text evidence="16">The sequence shown here is derived from an EMBL/GenBank/DDBJ whole genome shotgun (WGS) entry which is preliminary data.</text>
</comment>
<dbReference type="SUPFAM" id="SSF51126">
    <property type="entry name" value="Pectin lyase-like"/>
    <property type="match status" value="1"/>
</dbReference>
<comment type="similarity">
    <text evidence="2 13">Belongs to the glycosyl hydrolase 28 family.</text>
</comment>
<feature type="chain" id="PRO_5046181065" description="endo-polygalacturonase" evidence="15">
    <location>
        <begin position="19"/>
        <end position="381"/>
    </location>
</feature>
<protein>
    <recommendedName>
        <fullName evidence="3">endo-polygalacturonase</fullName>
        <ecNumber evidence="3">3.2.1.15</ecNumber>
    </recommendedName>
</protein>
<comment type="catalytic activity">
    <reaction evidence="11">
        <text>(1,4-alpha-D-galacturonosyl)n+m + H2O = (1,4-alpha-D-galacturonosyl)n + (1,4-alpha-D-galacturonosyl)m.</text>
        <dbReference type="EC" id="3.2.1.15"/>
    </reaction>
</comment>
<dbReference type="InterPro" id="IPR000743">
    <property type="entry name" value="Glyco_hydro_28"/>
</dbReference>
<evidence type="ECO:0000256" key="14">
    <source>
        <dbReference type="SAM" id="MobiDB-lite"/>
    </source>
</evidence>
<organism evidence="16 17">
    <name type="scientific">Epichloe bromicola</name>
    <dbReference type="NCBI Taxonomy" id="79588"/>
    <lineage>
        <taxon>Eukaryota</taxon>
        <taxon>Fungi</taxon>
        <taxon>Dikarya</taxon>
        <taxon>Ascomycota</taxon>
        <taxon>Pezizomycotina</taxon>
        <taxon>Sordariomycetes</taxon>
        <taxon>Hypocreomycetidae</taxon>
        <taxon>Hypocreales</taxon>
        <taxon>Clavicipitaceae</taxon>
        <taxon>Epichloe</taxon>
    </lineage>
</organism>
<evidence type="ECO:0000256" key="12">
    <source>
        <dbReference type="PROSITE-ProRule" id="PRU10052"/>
    </source>
</evidence>
<keyword evidence="5 15" id="KW-0732">Signal</keyword>
<evidence type="ECO:0000256" key="8">
    <source>
        <dbReference type="ARBA" id="ARBA00023157"/>
    </source>
</evidence>
<keyword evidence="8" id="KW-1015">Disulfide bond</keyword>
<evidence type="ECO:0000256" key="15">
    <source>
        <dbReference type="SAM" id="SignalP"/>
    </source>
</evidence>
<keyword evidence="10" id="KW-0961">Cell wall biogenesis/degradation</keyword>
<evidence type="ECO:0000256" key="3">
    <source>
        <dbReference type="ARBA" id="ARBA00012736"/>
    </source>
</evidence>
<dbReference type="PANTHER" id="PTHR31884">
    <property type="entry name" value="POLYGALACTURONASE"/>
    <property type="match status" value="1"/>
</dbReference>
<feature type="active site" evidence="12">
    <location>
        <position position="242"/>
    </location>
</feature>
<keyword evidence="9 13" id="KW-0326">Glycosidase</keyword>
<gene>
    <name evidence="16" type="primary">g5611</name>
    <name evidence="16" type="ORF">EsDP_00005611</name>
</gene>
<evidence type="ECO:0000313" key="16">
    <source>
        <dbReference type="EMBL" id="GAB0137340.1"/>
    </source>
</evidence>
<sequence>MFSLVLLILSALAGTTVSAKSHGHGAMHRQSQQGGTTKDDGTMKDACTFTDAASAIREKGSCRTITLNNIQVPAGRTLDLSKLQDNTHVIFSGRTTFGYAEWDGPLISVSGNSISVEGAPRHIIDCDGKRWWDNQGANGGKKKPKFFSANSLHDSIIKSLYVVDTPAKAFSITSVKNLGIYDVTIDDSHGDGLGARNTDGFDISWSDGVYISGAKVKNQDDCVAMNSGNNITFIHGTCDHGHGISVGSVGGRPHNDVSDVRVLNSHVSKSENGIRIKAVRGATGTVTNVLFDSITLSDITLNGIIIQQDYKNDGSPGHATGGVPISHVTVTNVVGTVKEGANPVLIRCAKGACYHWSFSGNQITGSSNKPPHTGVPPEVEL</sequence>
<dbReference type="Pfam" id="PF00295">
    <property type="entry name" value="Glyco_hydro_28"/>
    <property type="match status" value="1"/>
</dbReference>
<evidence type="ECO:0000313" key="17">
    <source>
        <dbReference type="Proteomes" id="UP001562357"/>
    </source>
</evidence>
<dbReference type="Gene3D" id="2.160.20.10">
    <property type="entry name" value="Single-stranded right-handed beta-helix, Pectin lyase-like"/>
    <property type="match status" value="1"/>
</dbReference>
<dbReference type="PROSITE" id="PS00502">
    <property type="entry name" value="POLYGALACTURONASE"/>
    <property type="match status" value="1"/>
</dbReference>
<evidence type="ECO:0000256" key="10">
    <source>
        <dbReference type="ARBA" id="ARBA00023316"/>
    </source>
</evidence>
<evidence type="ECO:0000256" key="5">
    <source>
        <dbReference type="ARBA" id="ARBA00022729"/>
    </source>
</evidence>
<evidence type="ECO:0000256" key="2">
    <source>
        <dbReference type="ARBA" id="ARBA00008834"/>
    </source>
</evidence>
<evidence type="ECO:0000256" key="13">
    <source>
        <dbReference type="RuleBase" id="RU361169"/>
    </source>
</evidence>
<dbReference type="InterPro" id="IPR011050">
    <property type="entry name" value="Pectin_lyase_fold/virulence"/>
</dbReference>
<comment type="subcellular location">
    <subcellularLocation>
        <location evidence="1">Secreted</location>
    </subcellularLocation>
</comment>
<dbReference type="EC" id="3.2.1.15" evidence="3"/>
<dbReference type="InterPro" id="IPR006626">
    <property type="entry name" value="PbH1"/>
</dbReference>
<evidence type="ECO:0000256" key="9">
    <source>
        <dbReference type="ARBA" id="ARBA00023295"/>
    </source>
</evidence>